<evidence type="ECO:0000256" key="3">
    <source>
        <dbReference type="ARBA" id="ARBA00010617"/>
    </source>
</evidence>
<sequence>MPSPATTYSYNITPLFHHHHHLLLRIPSVATATNSPATSSYTSPISESAFVSRTNPNPPPSSAAPGTPTKSSISAPPQSLLKSRSYTNTSPCSIKAAASIGDNLQVETYIWYRPEPAIFIQEPELLREAAQSIHIFHKPQAGQFTKLLTPGLASYNGDKWAKHRKLINPAFNGEKLKNMLPSFYLSANEMMRKWEEIVSPNGSCELDVWPNLQSMTSDAISRTAFGSNYEEGRKIFELQAEQVEHCVKAIWSMFIPGWRTGDHISAACLDNDLMSRYQDSQARAREEVTMILYEVLRLYPPLPINGRITAEETKLGNLTVPSGMLFLKHIMLIHHDPGIWGADVKKFKPDRFSEGVSNATEGQAAFFPFGWGPRKCTGQNFALLEAKLVLVMILQRFSFELSHPIHMLPNQ</sequence>
<evidence type="ECO:0000256" key="2">
    <source>
        <dbReference type="ARBA" id="ARBA00004370"/>
    </source>
</evidence>
<keyword evidence="6 12" id="KW-0479">Metal-binding</keyword>
<dbReference type="PRINTS" id="PR00464">
    <property type="entry name" value="EP450II"/>
</dbReference>
<proteinExistence type="inferred from homology"/>
<keyword evidence="7" id="KW-1133">Transmembrane helix</keyword>
<dbReference type="Pfam" id="PF00067">
    <property type="entry name" value="p450"/>
    <property type="match status" value="2"/>
</dbReference>
<comment type="cofactor">
    <cofactor evidence="1 12">
        <name>heme</name>
        <dbReference type="ChEBI" id="CHEBI:30413"/>
    </cofactor>
</comment>
<dbReference type="InterPro" id="IPR001128">
    <property type="entry name" value="Cyt_P450"/>
</dbReference>
<dbReference type="GO" id="GO:0046872">
    <property type="term" value="F:metal ion binding"/>
    <property type="evidence" value="ECO:0007669"/>
    <property type="project" value="UniProtKB-KW"/>
</dbReference>
<evidence type="ECO:0000256" key="10">
    <source>
        <dbReference type="ARBA" id="ARBA00023033"/>
    </source>
</evidence>
<accession>A0ABD2YU70</accession>
<evidence type="ECO:0000313" key="14">
    <source>
        <dbReference type="EMBL" id="KAL3509073.1"/>
    </source>
</evidence>
<dbReference type="InterPro" id="IPR036396">
    <property type="entry name" value="Cyt_P450_sf"/>
</dbReference>
<evidence type="ECO:0000256" key="4">
    <source>
        <dbReference type="ARBA" id="ARBA00022617"/>
    </source>
</evidence>
<evidence type="ECO:0000256" key="1">
    <source>
        <dbReference type="ARBA" id="ARBA00001971"/>
    </source>
</evidence>
<dbReference type="SUPFAM" id="SSF48264">
    <property type="entry name" value="Cytochrome P450"/>
    <property type="match status" value="1"/>
</dbReference>
<keyword evidence="11" id="KW-0472">Membrane</keyword>
<keyword evidence="8" id="KW-0560">Oxidoreductase</keyword>
<gene>
    <name evidence="14" type="ORF">ACH5RR_028474</name>
</gene>
<evidence type="ECO:0000256" key="8">
    <source>
        <dbReference type="ARBA" id="ARBA00023002"/>
    </source>
</evidence>
<evidence type="ECO:0000256" key="9">
    <source>
        <dbReference type="ARBA" id="ARBA00023004"/>
    </source>
</evidence>
<keyword evidence="4 12" id="KW-0349">Heme</keyword>
<dbReference type="InterPro" id="IPR050665">
    <property type="entry name" value="Cytochrome_P450_Monooxygen"/>
</dbReference>
<evidence type="ECO:0000256" key="13">
    <source>
        <dbReference type="SAM" id="MobiDB-lite"/>
    </source>
</evidence>
<evidence type="ECO:0000256" key="6">
    <source>
        <dbReference type="ARBA" id="ARBA00022723"/>
    </source>
</evidence>
<dbReference type="EMBL" id="JBJUIK010000012">
    <property type="protein sequence ID" value="KAL3509073.1"/>
    <property type="molecule type" value="Genomic_DNA"/>
</dbReference>
<comment type="subcellular location">
    <subcellularLocation>
        <location evidence="2">Membrane</location>
    </subcellularLocation>
</comment>
<reference evidence="14 15" key="1">
    <citation type="submission" date="2024-11" db="EMBL/GenBank/DDBJ databases">
        <title>A near-complete genome assembly of Cinchona calisaya.</title>
        <authorList>
            <person name="Lian D.C."/>
            <person name="Zhao X.W."/>
            <person name="Wei L."/>
        </authorList>
    </citation>
    <scope>NUCLEOTIDE SEQUENCE [LARGE SCALE GENOMIC DNA]</scope>
    <source>
        <tissue evidence="14">Nenye</tissue>
    </source>
</reference>
<protein>
    <recommendedName>
        <fullName evidence="16">Cytochrome P450</fullName>
    </recommendedName>
</protein>
<evidence type="ECO:0000256" key="5">
    <source>
        <dbReference type="ARBA" id="ARBA00022692"/>
    </source>
</evidence>
<dbReference type="PRINTS" id="PR00385">
    <property type="entry name" value="P450"/>
</dbReference>
<evidence type="ECO:0000256" key="7">
    <source>
        <dbReference type="ARBA" id="ARBA00022989"/>
    </source>
</evidence>
<feature type="binding site" description="axial binding residue" evidence="12">
    <location>
        <position position="376"/>
    </location>
    <ligand>
        <name>heme</name>
        <dbReference type="ChEBI" id="CHEBI:30413"/>
    </ligand>
    <ligandPart>
        <name>Fe</name>
        <dbReference type="ChEBI" id="CHEBI:18248"/>
    </ligandPart>
</feature>
<keyword evidence="5" id="KW-0812">Transmembrane</keyword>
<evidence type="ECO:0008006" key="16">
    <source>
        <dbReference type="Google" id="ProtNLM"/>
    </source>
</evidence>
<dbReference type="AlphaFoldDB" id="A0ABD2YU70"/>
<evidence type="ECO:0000313" key="15">
    <source>
        <dbReference type="Proteomes" id="UP001630127"/>
    </source>
</evidence>
<keyword evidence="10" id="KW-0503">Monooxygenase</keyword>
<name>A0ABD2YU70_9GENT</name>
<dbReference type="GO" id="GO:0004497">
    <property type="term" value="F:monooxygenase activity"/>
    <property type="evidence" value="ECO:0007669"/>
    <property type="project" value="UniProtKB-KW"/>
</dbReference>
<dbReference type="Gene3D" id="1.10.630.10">
    <property type="entry name" value="Cytochrome P450"/>
    <property type="match status" value="2"/>
</dbReference>
<comment type="similarity">
    <text evidence="3">Belongs to the cytochrome P450 family.</text>
</comment>
<keyword evidence="9 12" id="KW-0408">Iron</keyword>
<organism evidence="14 15">
    <name type="scientific">Cinchona calisaya</name>
    <dbReference type="NCBI Taxonomy" id="153742"/>
    <lineage>
        <taxon>Eukaryota</taxon>
        <taxon>Viridiplantae</taxon>
        <taxon>Streptophyta</taxon>
        <taxon>Embryophyta</taxon>
        <taxon>Tracheophyta</taxon>
        <taxon>Spermatophyta</taxon>
        <taxon>Magnoliopsida</taxon>
        <taxon>eudicotyledons</taxon>
        <taxon>Gunneridae</taxon>
        <taxon>Pentapetalae</taxon>
        <taxon>asterids</taxon>
        <taxon>lamiids</taxon>
        <taxon>Gentianales</taxon>
        <taxon>Rubiaceae</taxon>
        <taxon>Cinchonoideae</taxon>
        <taxon>Cinchoneae</taxon>
        <taxon>Cinchona</taxon>
    </lineage>
</organism>
<evidence type="ECO:0000256" key="11">
    <source>
        <dbReference type="ARBA" id="ARBA00023136"/>
    </source>
</evidence>
<feature type="compositionally biased region" description="Polar residues" evidence="13">
    <location>
        <begin position="68"/>
        <end position="86"/>
    </location>
</feature>
<dbReference type="GO" id="GO:0016020">
    <property type="term" value="C:membrane"/>
    <property type="evidence" value="ECO:0007669"/>
    <property type="project" value="UniProtKB-SubCell"/>
</dbReference>
<dbReference type="Proteomes" id="UP001630127">
    <property type="component" value="Unassembled WGS sequence"/>
</dbReference>
<dbReference type="PANTHER" id="PTHR24282">
    <property type="entry name" value="CYTOCHROME P450 FAMILY MEMBER"/>
    <property type="match status" value="1"/>
</dbReference>
<comment type="caution">
    <text evidence="14">The sequence shown here is derived from an EMBL/GenBank/DDBJ whole genome shotgun (WGS) entry which is preliminary data.</text>
</comment>
<feature type="region of interest" description="Disordered" evidence="13">
    <location>
        <begin position="47"/>
        <end position="86"/>
    </location>
</feature>
<dbReference type="PANTHER" id="PTHR24282:SF273">
    <property type="entry name" value="CYTOCHROME P450 CYP72A219-LIKE"/>
    <property type="match status" value="1"/>
</dbReference>
<keyword evidence="15" id="KW-1185">Reference proteome</keyword>
<dbReference type="InterPro" id="IPR002402">
    <property type="entry name" value="Cyt_P450_E_grp-II"/>
</dbReference>
<evidence type="ECO:0000256" key="12">
    <source>
        <dbReference type="PIRSR" id="PIRSR602402-1"/>
    </source>
</evidence>